<evidence type="ECO:0000313" key="3">
    <source>
        <dbReference type="EMBL" id="MVT08711.1"/>
    </source>
</evidence>
<dbReference type="InterPro" id="IPR008979">
    <property type="entry name" value="Galactose-bd-like_sf"/>
</dbReference>
<evidence type="ECO:0000256" key="1">
    <source>
        <dbReference type="ARBA" id="ARBA00022801"/>
    </source>
</evidence>
<dbReference type="InterPro" id="IPR036514">
    <property type="entry name" value="SGNH_hydro_sf"/>
</dbReference>
<dbReference type="InterPro" id="IPR039329">
    <property type="entry name" value="SIAE"/>
</dbReference>
<dbReference type="Gene3D" id="2.60.40.10">
    <property type="entry name" value="Immunoglobulins"/>
    <property type="match status" value="1"/>
</dbReference>
<evidence type="ECO:0000313" key="4">
    <source>
        <dbReference type="Proteomes" id="UP000461730"/>
    </source>
</evidence>
<evidence type="ECO:0000259" key="2">
    <source>
        <dbReference type="Pfam" id="PF03629"/>
    </source>
</evidence>
<protein>
    <submittedName>
        <fullName evidence="3">Sialate O-acetylesterase</fullName>
    </submittedName>
</protein>
<sequence length="630" mass="69794">MTRKIFYLALTLLSTKVDAQVRLPRLVRDSMILQRDMPLKLWGWASPGERVRIRFQGKQFKATTAANGKWSVQIPALKAGGPYTMDIEGNNHITLRDILAGDVWICSGQSNMVHQMSLHSERYASDIANAMYPDIREFRVPVMTDLKTAHEDLEGGYWKAATPQDVQGFSAVAYFFARNIYQLYHIPIGLINASVGGTPVEAWISEEGLQAFPYVTDIVQKNKNRIPPVRQQPSSPTADAGMGKWYDTAYVPVHWRPINIPGYWEDQGIRDLDGIVWYRREIEVPAAMTGVPAVLRLGRIVDADEVYVNGQKAGNTTYMYPQRRYMLSAGVLKAGKNLIVIRVTNNTGKGGFVPDKPYYLSAGRDTLDLKGTWQYKVGGVNTAPSTGNGFSAQNSPTALYNAMLAPATTYAVRGILWYQGESNTGNPGAYASLMPALISDWRSKWGKADLPFLFVQLPNFMEVQYQPSESNWAATRESQRKTLAVPNTGMAVTIDLGEWNDIHPDRKKEVGDRLALLARKMVYGEKQLVEAGPLVEKATIDGNKIILSFSNTGSGLITSDGGEPAQFAVAGADKKFVWAKAKIEGNTVVVWSDAVASPKYVRYAWADNPDNPNLYNREGLPASPFGIEIH</sequence>
<dbReference type="AlphaFoldDB" id="A0A7K1U2Z3"/>
<proteinExistence type="predicted"/>
<organism evidence="3 4">
    <name type="scientific">Chitinophaga tropicalis</name>
    <dbReference type="NCBI Taxonomy" id="2683588"/>
    <lineage>
        <taxon>Bacteria</taxon>
        <taxon>Pseudomonadati</taxon>
        <taxon>Bacteroidota</taxon>
        <taxon>Chitinophagia</taxon>
        <taxon>Chitinophagales</taxon>
        <taxon>Chitinophagaceae</taxon>
        <taxon>Chitinophaga</taxon>
    </lineage>
</organism>
<dbReference type="InterPro" id="IPR013783">
    <property type="entry name" value="Ig-like_fold"/>
</dbReference>
<comment type="caution">
    <text evidence="3">The sequence shown here is derived from an EMBL/GenBank/DDBJ whole genome shotgun (WGS) entry which is preliminary data.</text>
</comment>
<dbReference type="Gene3D" id="2.60.120.260">
    <property type="entry name" value="Galactose-binding domain-like"/>
    <property type="match status" value="1"/>
</dbReference>
<dbReference type="RefSeq" id="WP_157306139.1">
    <property type="nucleotide sequence ID" value="NZ_WRXN01000004.1"/>
</dbReference>
<dbReference type="InterPro" id="IPR005181">
    <property type="entry name" value="SASA"/>
</dbReference>
<dbReference type="Pfam" id="PF03629">
    <property type="entry name" value="SASA"/>
    <property type="match status" value="2"/>
</dbReference>
<dbReference type="SUPFAM" id="SSF49785">
    <property type="entry name" value="Galactose-binding domain-like"/>
    <property type="match status" value="1"/>
</dbReference>
<dbReference type="EMBL" id="WRXN01000004">
    <property type="protein sequence ID" value="MVT08711.1"/>
    <property type="molecule type" value="Genomic_DNA"/>
</dbReference>
<accession>A0A7K1U2Z3</accession>
<name>A0A7K1U2Z3_9BACT</name>
<gene>
    <name evidence="3" type="ORF">GO493_10595</name>
</gene>
<dbReference type="Gene3D" id="3.40.50.1110">
    <property type="entry name" value="SGNH hydrolase"/>
    <property type="match status" value="1"/>
</dbReference>
<dbReference type="GO" id="GO:0004553">
    <property type="term" value="F:hydrolase activity, hydrolyzing O-glycosyl compounds"/>
    <property type="evidence" value="ECO:0007669"/>
    <property type="project" value="InterPro"/>
</dbReference>
<dbReference type="PANTHER" id="PTHR22901:SF0">
    <property type="entry name" value="SIALATE O-ACETYLESTERASE"/>
    <property type="match status" value="1"/>
</dbReference>
<reference evidence="3 4" key="1">
    <citation type="submission" date="2019-12" db="EMBL/GenBank/DDBJ databases">
        <title>Chitinophaga sp. strain ysch24 (GDMCC 1.1355), whole genome shotgun sequence.</title>
        <authorList>
            <person name="Zhang X."/>
        </authorList>
    </citation>
    <scope>NUCLEOTIDE SEQUENCE [LARGE SCALE GENOMIC DNA]</scope>
    <source>
        <strain evidence="4">ysch24</strain>
    </source>
</reference>
<feature type="domain" description="Sialate O-acetylesterase" evidence="2">
    <location>
        <begin position="387"/>
        <end position="515"/>
    </location>
</feature>
<keyword evidence="4" id="KW-1185">Reference proteome</keyword>
<dbReference type="Proteomes" id="UP000461730">
    <property type="component" value="Unassembled WGS sequence"/>
</dbReference>
<dbReference type="PANTHER" id="PTHR22901">
    <property type="entry name" value="SIALATE O-ACETYLESTERASE"/>
    <property type="match status" value="1"/>
</dbReference>
<feature type="domain" description="Sialate O-acetylesterase" evidence="2">
    <location>
        <begin position="101"/>
        <end position="207"/>
    </location>
</feature>
<dbReference type="GO" id="GO:0001681">
    <property type="term" value="F:sialate O-acetylesterase activity"/>
    <property type="evidence" value="ECO:0007669"/>
    <property type="project" value="InterPro"/>
</dbReference>
<dbReference type="SUPFAM" id="SSF52266">
    <property type="entry name" value="SGNH hydrolase"/>
    <property type="match status" value="1"/>
</dbReference>
<dbReference type="GO" id="GO:0005975">
    <property type="term" value="P:carbohydrate metabolic process"/>
    <property type="evidence" value="ECO:0007669"/>
    <property type="project" value="InterPro"/>
</dbReference>
<keyword evidence="1" id="KW-0378">Hydrolase</keyword>